<name>A0AAJ8E485_ASPNG</name>
<sequence>MQYWGLSDRTHLFNRPSIRARLTGSIRKPPVPRVSQGLYEEIGRPAKDIILSIIAKSSYSSKEVVWKRIKAHSVNRLQALQKPSVSSFISSYLLRMKEEMVAHQNSVWVLQDKMRGLYDFSGVEARIQQ</sequence>
<proteinExistence type="predicted"/>
<dbReference type="RefSeq" id="XP_059606427.1">
    <property type="nucleotide sequence ID" value="XM_059750856.1"/>
</dbReference>
<protein>
    <submittedName>
        <fullName evidence="1">Uncharacterized protein</fullName>
    </submittedName>
</protein>
<dbReference type="GeneID" id="84592560"/>
<reference evidence="1" key="1">
    <citation type="submission" date="2025-02" db="EMBL/GenBank/DDBJ databases">
        <authorList>
            <consortium name="NCBI Genome Project"/>
        </authorList>
    </citation>
    <scope>NUCLEOTIDE SEQUENCE</scope>
</reference>
<evidence type="ECO:0000313" key="1">
    <source>
        <dbReference type="RefSeq" id="XP_059606427.1"/>
    </source>
</evidence>
<organism evidence="1">
    <name type="scientific">Aspergillus niger</name>
    <dbReference type="NCBI Taxonomy" id="5061"/>
    <lineage>
        <taxon>Eukaryota</taxon>
        <taxon>Fungi</taxon>
        <taxon>Dikarya</taxon>
        <taxon>Ascomycota</taxon>
        <taxon>Pezizomycotina</taxon>
        <taxon>Eurotiomycetes</taxon>
        <taxon>Eurotiomycetidae</taxon>
        <taxon>Eurotiales</taxon>
        <taxon>Aspergillaceae</taxon>
        <taxon>Aspergillus</taxon>
        <taxon>Aspergillus subgen. Circumdati</taxon>
    </lineage>
</organism>
<dbReference type="KEGG" id="ang:An12g04550"/>
<dbReference type="VEuPathDB" id="FungiDB:An12g04550"/>
<dbReference type="AlphaFoldDB" id="A0AAJ8E485"/>
<gene>
    <name evidence="1" type="ORF">An12g04550</name>
</gene>
<accession>A0AAJ8E485</accession>
<reference evidence="1" key="2">
    <citation type="submission" date="2025-08" db="UniProtKB">
        <authorList>
            <consortium name="RefSeq"/>
        </authorList>
    </citation>
    <scope>IDENTIFICATION</scope>
</reference>